<evidence type="ECO:0000313" key="8">
    <source>
        <dbReference type="EMBL" id="QNN43610.1"/>
    </source>
</evidence>
<dbReference type="InterPro" id="IPR013785">
    <property type="entry name" value="Aldolase_TIM"/>
</dbReference>
<dbReference type="Gene3D" id="3.20.20.70">
    <property type="entry name" value="Aldolase class I"/>
    <property type="match status" value="1"/>
</dbReference>
<dbReference type="PIRSF" id="PIRSF001365">
    <property type="entry name" value="DHDPS"/>
    <property type="match status" value="1"/>
</dbReference>
<evidence type="ECO:0000256" key="5">
    <source>
        <dbReference type="PIRNR" id="PIRNR001365"/>
    </source>
</evidence>
<evidence type="ECO:0000256" key="4">
    <source>
        <dbReference type="ARBA" id="ARBA00023277"/>
    </source>
</evidence>
<sequence>MQNIKLQGLIAAPFTPFHQDGELNLQLIPEYYSFLKKNGVTGAFICGSTGEGVSLTLDEKMKVAAAWADACKSDSDFKVMTLLGGTCLADCKVLAKHASEIGLYGVSFTAPSYFKPATVEVLAEMCAEIATVVPDMPFYYYHIPVLTGANHNMIDLLEAVDGKIPNFAGIKYTHEDFMDFLSCMSFKNNKYDMLWGRDENMLSALVLGAKGAVGSTFNYLAPLYNQLIEAFEQNELKTAVALQQKSIDFIRLLGKYGGIATGKAYMKMIGLDCGEFRLPVKNMDAAAFEQFKTDVENLDFQAFKSKAFLTTAVHR</sequence>
<dbReference type="PRINTS" id="PR00146">
    <property type="entry name" value="DHPICSNTHASE"/>
</dbReference>
<dbReference type="PANTHER" id="PTHR12128:SF21">
    <property type="entry name" value="N-ACETYLNEURAMINATE LYASE"/>
    <property type="match status" value="1"/>
</dbReference>
<evidence type="ECO:0000256" key="2">
    <source>
        <dbReference type="ARBA" id="ARBA00022490"/>
    </source>
</evidence>
<proteinExistence type="inferred from homology"/>
<keyword evidence="2" id="KW-0963">Cytoplasm</keyword>
<dbReference type="AlphaFoldDB" id="A0A7G9QJT5"/>
<dbReference type="SMART" id="SM01130">
    <property type="entry name" value="DHDPS"/>
    <property type="match status" value="1"/>
</dbReference>
<dbReference type="KEGG" id="proe:H9L23_05795"/>
<keyword evidence="9" id="KW-1185">Reference proteome</keyword>
<evidence type="ECO:0000256" key="1">
    <source>
        <dbReference type="ARBA" id="ARBA00004496"/>
    </source>
</evidence>
<dbReference type="GO" id="GO:0005737">
    <property type="term" value="C:cytoplasm"/>
    <property type="evidence" value="ECO:0007669"/>
    <property type="project" value="UniProtKB-SubCell"/>
</dbReference>
<comment type="subcellular location">
    <subcellularLocation>
        <location evidence="1">Cytoplasm</location>
    </subcellularLocation>
</comment>
<dbReference type="EMBL" id="CP060723">
    <property type="protein sequence ID" value="QNN43610.1"/>
    <property type="molecule type" value="Genomic_DNA"/>
</dbReference>
<dbReference type="Proteomes" id="UP000515806">
    <property type="component" value="Chromosome"/>
</dbReference>
<gene>
    <name evidence="8" type="ORF">H9L23_05795</name>
</gene>
<dbReference type="GO" id="GO:0016829">
    <property type="term" value="F:lyase activity"/>
    <property type="evidence" value="ECO:0007669"/>
    <property type="project" value="UniProtKB-KW"/>
</dbReference>
<protein>
    <submittedName>
        <fullName evidence="8">Dihydrodipicolinate synthase family protein</fullName>
    </submittedName>
</protein>
<evidence type="ECO:0000256" key="7">
    <source>
        <dbReference type="PIRSR" id="PIRSR001365-2"/>
    </source>
</evidence>
<feature type="active site" description="Schiff-base intermediate with substrate" evidence="6">
    <location>
        <position position="171"/>
    </location>
</feature>
<dbReference type="PANTHER" id="PTHR12128">
    <property type="entry name" value="DIHYDRODIPICOLINATE SYNTHASE"/>
    <property type="match status" value="1"/>
</dbReference>
<feature type="binding site" evidence="7">
    <location>
        <position position="213"/>
    </location>
    <ligand>
        <name>pyruvate</name>
        <dbReference type="ChEBI" id="CHEBI:15361"/>
    </ligand>
</feature>
<evidence type="ECO:0000313" key="9">
    <source>
        <dbReference type="Proteomes" id="UP000515806"/>
    </source>
</evidence>
<evidence type="ECO:0000256" key="3">
    <source>
        <dbReference type="ARBA" id="ARBA00023239"/>
    </source>
</evidence>
<accession>A0A7G9QJT5</accession>
<organism evidence="8 9">
    <name type="scientific">Pedobacter roseus</name>
    <dbReference type="NCBI Taxonomy" id="336820"/>
    <lineage>
        <taxon>Bacteria</taxon>
        <taxon>Pseudomonadati</taxon>
        <taxon>Bacteroidota</taxon>
        <taxon>Sphingobacteriia</taxon>
        <taxon>Sphingobacteriales</taxon>
        <taxon>Sphingobacteriaceae</taxon>
        <taxon>Pedobacter</taxon>
    </lineage>
</organism>
<dbReference type="RefSeq" id="WP_187594077.1">
    <property type="nucleotide sequence ID" value="NZ_CP060723.1"/>
</dbReference>
<keyword evidence="3 5" id="KW-0456">Lyase</keyword>
<dbReference type="SUPFAM" id="SSF51569">
    <property type="entry name" value="Aldolase"/>
    <property type="match status" value="1"/>
</dbReference>
<dbReference type="InterPro" id="IPR002220">
    <property type="entry name" value="DapA-like"/>
</dbReference>
<name>A0A7G9QJT5_9SPHI</name>
<keyword evidence="4" id="KW-0119">Carbohydrate metabolism</keyword>
<comment type="similarity">
    <text evidence="5">Belongs to the DapA family.</text>
</comment>
<dbReference type="Pfam" id="PF00701">
    <property type="entry name" value="DHDPS"/>
    <property type="match status" value="1"/>
</dbReference>
<feature type="active site" description="Proton donor/acceptor" evidence="6">
    <location>
        <position position="141"/>
    </location>
</feature>
<feature type="binding site" evidence="7">
    <location>
        <position position="49"/>
    </location>
    <ligand>
        <name>pyruvate</name>
        <dbReference type="ChEBI" id="CHEBI:15361"/>
    </ligand>
</feature>
<evidence type="ECO:0000256" key="6">
    <source>
        <dbReference type="PIRSR" id="PIRSR001365-1"/>
    </source>
</evidence>
<reference evidence="8 9" key="1">
    <citation type="submission" date="2020-08" db="EMBL/GenBank/DDBJ databases">
        <title>Genome sequence of Pedobacter roseus KACC 11594T.</title>
        <authorList>
            <person name="Hyun D.-W."/>
            <person name="Bae J.-W."/>
        </authorList>
    </citation>
    <scope>NUCLEOTIDE SEQUENCE [LARGE SCALE GENOMIC DNA]</scope>
    <source>
        <strain evidence="8 9">KACC 11594</strain>
    </source>
</reference>